<comment type="subcellular location">
    <subcellularLocation>
        <location evidence="3">Cytoplasm</location>
    </subcellularLocation>
</comment>
<keyword evidence="7" id="KW-0031">Aminopeptidase</keyword>
<evidence type="ECO:0000259" key="23">
    <source>
        <dbReference type="Pfam" id="PF01321"/>
    </source>
</evidence>
<evidence type="ECO:0000256" key="14">
    <source>
        <dbReference type="ARBA" id="ARBA00023211"/>
    </source>
</evidence>
<dbReference type="SUPFAM" id="SSF55920">
    <property type="entry name" value="Creatinase/aminopeptidase"/>
    <property type="match status" value="1"/>
</dbReference>
<evidence type="ECO:0000256" key="5">
    <source>
        <dbReference type="ARBA" id="ARBA00011738"/>
    </source>
</evidence>
<evidence type="ECO:0000259" key="24">
    <source>
        <dbReference type="Pfam" id="PF16188"/>
    </source>
</evidence>
<dbReference type="PANTHER" id="PTHR43763">
    <property type="entry name" value="XAA-PRO AMINOPEPTIDASE 1"/>
    <property type="match status" value="1"/>
</dbReference>
<feature type="domain" description="Peptidase M24 C-terminal" evidence="24">
    <location>
        <begin position="541"/>
        <end position="605"/>
    </location>
</feature>
<dbReference type="EMBL" id="CAIIXF020000005">
    <property type="protein sequence ID" value="CAH1783979.1"/>
    <property type="molecule type" value="Genomic_DNA"/>
</dbReference>
<proteinExistence type="inferred from homology"/>
<dbReference type="Pfam" id="PF00557">
    <property type="entry name" value="Peptidase_M24"/>
    <property type="match status" value="1"/>
</dbReference>
<keyword evidence="13" id="KW-0482">Metalloprotease</keyword>
<reference evidence="25" key="1">
    <citation type="submission" date="2022-03" db="EMBL/GenBank/DDBJ databases">
        <authorList>
            <person name="Martin C."/>
        </authorList>
    </citation>
    <scope>NUCLEOTIDE SEQUENCE</scope>
</reference>
<keyword evidence="12" id="KW-0007">Acetylation</keyword>
<evidence type="ECO:0000256" key="19">
    <source>
        <dbReference type="ARBA" id="ARBA00079909"/>
    </source>
</evidence>
<dbReference type="GO" id="GO:0006508">
    <property type="term" value="P:proteolysis"/>
    <property type="evidence" value="ECO:0007669"/>
    <property type="project" value="UniProtKB-KW"/>
</dbReference>
<comment type="caution">
    <text evidence="25">The sequence shown here is derived from an EMBL/GenBank/DDBJ whole genome shotgun (WGS) entry which is preliminary data.</text>
</comment>
<sequence length="606" mass="67312">NYGKEHNKSAAQQLHAYIIPSGDAHQSEYIAPCDQRRAFISGFNGSAGTAIVTENSALMWTDGRYFLQARKEMDSNWTLMKDGLPDSISQEDWLAKNLPTGGRVGVDPFLIAESTWKSLEKTLASSSHALVPVAQNLIDLVWEDQPSPPNSTLMALPLKYTGMSWQDKVQVIRNKMKEKGAGLLVVTALDDVAYLFNLRGADIEYNPVFMSYALITKDFVGIFIDENKLDDTVCHHLQLNNIVDSQVKVTLYPYDSVKDYVSALQDELDGKVWVSDKSSYALASLVPETNRINEASPVAIMKTVKNETEIKGMKNAHIKDAVALCEFFAMLEKEVPKGTMTEVSAADQLEALRRQQEDFISLSFATISSVGPHGSIIHYGPSAETDVPLTTDQLYLCDSGAQYRDGTTDVTRTMHFGQPTPYEQECFTRVLKGHIALAAIVFPNGVKGHMMDSVARMALWEVGLDYHHGTGHGVGAFLNVHEGPCGIGYRQAHTLHNIPLKEGMILSNEPGYYEDGQFGCRIENLCIVKKVETKYNFKDVGFLGWETITLVPIQAKMLVPSMLTPKEIEWLNSYHEKCRDIMGSALKAQGKGEALEWLMRETEPLG</sequence>
<evidence type="ECO:0000313" key="26">
    <source>
        <dbReference type="Proteomes" id="UP000749559"/>
    </source>
</evidence>
<evidence type="ECO:0000256" key="7">
    <source>
        <dbReference type="ARBA" id="ARBA00022438"/>
    </source>
</evidence>
<evidence type="ECO:0000256" key="18">
    <source>
        <dbReference type="ARBA" id="ARBA00078157"/>
    </source>
</evidence>
<dbReference type="FunFam" id="3.40.350.10:FF:000004">
    <property type="entry name" value="xaa-Pro aminopeptidase 1 isoform X1"/>
    <property type="match status" value="1"/>
</dbReference>
<dbReference type="AlphaFoldDB" id="A0A8S4NV67"/>
<dbReference type="CDD" id="cd01085">
    <property type="entry name" value="APP"/>
    <property type="match status" value="1"/>
</dbReference>
<evidence type="ECO:0000256" key="4">
    <source>
        <dbReference type="ARBA" id="ARBA00008766"/>
    </source>
</evidence>
<dbReference type="Proteomes" id="UP000749559">
    <property type="component" value="Unassembled WGS sequence"/>
</dbReference>
<gene>
    <name evidence="25" type="ORF">OFUS_LOCUS10246</name>
</gene>
<dbReference type="EC" id="3.4.11.9" evidence="6"/>
<evidence type="ECO:0000256" key="6">
    <source>
        <dbReference type="ARBA" id="ARBA00012574"/>
    </source>
</evidence>
<evidence type="ECO:0000256" key="8">
    <source>
        <dbReference type="ARBA" id="ARBA00022490"/>
    </source>
</evidence>
<dbReference type="Pfam" id="PF16189">
    <property type="entry name" value="Creatinase_N_2"/>
    <property type="match status" value="1"/>
</dbReference>
<evidence type="ECO:0000256" key="16">
    <source>
        <dbReference type="ARBA" id="ARBA00054066"/>
    </source>
</evidence>
<keyword evidence="14" id="KW-0464">Manganese</keyword>
<dbReference type="GO" id="GO:0070006">
    <property type="term" value="F:metalloaminopeptidase activity"/>
    <property type="evidence" value="ECO:0007669"/>
    <property type="project" value="InterPro"/>
</dbReference>
<dbReference type="Gene3D" id="3.40.350.10">
    <property type="entry name" value="Creatinase/prolidase N-terminal domain"/>
    <property type="match status" value="2"/>
</dbReference>
<comment type="subunit">
    <text evidence="5">Homodimer.</text>
</comment>
<evidence type="ECO:0000256" key="21">
    <source>
        <dbReference type="ARBA" id="ARBA00081885"/>
    </source>
</evidence>
<dbReference type="InterPro" id="IPR033740">
    <property type="entry name" value="Pept_M24B"/>
</dbReference>
<name>A0A8S4NV67_OWEFU</name>
<accession>A0A8S4NV67</accession>
<evidence type="ECO:0000256" key="10">
    <source>
        <dbReference type="ARBA" id="ARBA00022723"/>
    </source>
</evidence>
<dbReference type="PANTHER" id="PTHR43763:SF6">
    <property type="entry name" value="XAA-PRO AMINOPEPTIDASE 1"/>
    <property type="match status" value="1"/>
</dbReference>
<comment type="function">
    <text evidence="16">Metalloaminopeptidase that catalyzes the removal of a penultimate prolyl residue from the N-termini of peptides, such as Arg-Pro-Pro. Contributes to the degradation of bradykinin.</text>
</comment>
<evidence type="ECO:0000256" key="1">
    <source>
        <dbReference type="ARBA" id="ARBA00001424"/>
    </source>
</evidence>
<evidence type="ECO:0000256" key="15">
    <source>
        <dbReference type="ARBA" id="ARBA00030849"/>
    </source>
</evidence>
<feature type="domain" description="Creatinase N-terminal" evidence="23">
    <location>
        <begin position="10"/>
        <end position="135"/>
    </location>
</feature>
<feature type="non-terminal residue" evidence="25">
    <location>
        <position position="1"/>
    </location>
</feature>
<dbReference type="InterPro" id="IPR032416">
    <property type="entry name" value="Peptidase_M24_C"/>
</dbReference>
<dbReference type="FunFam" id="3.90.230.10:FF:000004">
    <property type="entry name" value="xaa-Pro aminopeptidase 1 isoform X1"/>
    <property type="match status" value="1"/>
</dbReference>
<dbReference type="InterPro" id="IPR000994">
    <property type="entry name" value="Pept_M24"/>
</dbReference>
<keyword evidence="10" id="KW-0479">Metal-binding</keyword>
<evidence type="ECO:0000256" key="11">
    <source>
        <dbReference type="ARBA" id="ARBA00022801"/>
    </source>
</evidence>
<dbReference type="FunFam" id="3.40.350.10:FF:000001">
    <property type="entry name" value="Putative xaa-Pro aminopeptidase 1"/>
    <property type="match status" value="1"/>
</dbReference>
<protein>
    <recommendedName>
        <fullName evidence="17">Xaa-Pro aminopeptidase 1</fullName>
        <ecNumber evidence="6">3.4.11.9</ecNumber>
    </recommendedName>
    <alternativeName>
        <fullName evidence="15">Aminoacylproline aminopeptidase</fullName>
    </alternativeName>
    <alternativeName>
        <fullName evidence="20">Cytosolic aminopeptidase P</fullName>
    </alternativeName>
    <alternativeName>
        <fullName evidence="18">Soluble aminopeptidase P</fullName>
    </alternativeName>
    <alternativeName>
        <fullName evidence="21">X-Pro aminopeptidase 1</fullName>
    </alternativeName>
    <alternativeName>
        <fullName evidence="19">X-prolyl aminopeptidase 1, soluble</fullName>
    </alternativeName>
</protein>
<evidence type="ECO:0000256" key="9">
    <source>
        <dbReference type="ARBA" id="ARBA00022670"/>
    </source>
</evidence>
<comment type="catalytic activity">
    <reaction evidence="1">
        <text>Release of any N-terminal amino acid, including proline, that is linked to proline, even from a dipeptide or tripeptide.</text>
        <dbReference type="EC" id="3.4.11.9"/>
    </reaction>
</comment>
<evidence type="ECO:0000256" key="20">
    <source>
        <dbReference type="ARBA" id="ARBA00079919"/>
    </source>
</evidence>
<dbReference type="InterPro" id="IPR036005">
    <property type="entry name" value="Creatinase/aminopeptidase-like"/>
</dbReference>
<evidence type="ECO:0000256" key="17">
    <source>
        <dbReference type="ARBA" id="ARBA00071973"/>
    </source>
</evidence>
<dbReference type="InterPro" id="IPR050422">
    <property type="entry name" value="X-Pro_aminopeptidase_P"/>
</dbReference>
<organism evidence="25 26">
    <name type="scientific">Owenia fusiformis</name>
    <name type="common">Polychaete worm</name>
    <dbReference type="NCBI Taxonomy" id="6347"/>
    <lineage>
        <taxon>Eukaryota</taxon>
        <taxon>Metazoa</taxon>
        <taxon>Spiralia</taxon>
        <taxon>Lophotrochozoa</taxon>
        <taxon>Annelida</taxon>
        <taxon>Polychaeta</taxon>
        <taxon>Sedentaria</taxon>
        <taxon>Canalipalpata</taxon>
        <taxon>Sabellida</taxon>
        <taxon>Oweniida</taxon>
        <taxon>Oweniidae</taxon>
        <taxon>Owenia</taxon>
    </lineage>
</organism>
<keyword evidence="9" id="KW-0645">Protease</keyword>
<comment type="similarity">
    <text evidence="4">Belongs to the peptidase M24B family.</text>
</comment>
<dbReference type="SUPFAM" id="SSF53092">
    <property type="entry name" value="Creatinase/prolidase N-terminal domain"/>
    <property type="match status" value="1"/>
</dbReference>
<evidence type="ECO:0000256" key="12">
    <source>
        <dbReference type="ARBA" id="ARBA00022990"/>
    </source>
</evidence>
<dbReference type="GO" id="GO:0046872">
    <property type="term" value="F:metal ion binding"/>
    <property type="evidence" value="ECO:0007669"/>
    <property type="project" value="UniProtKB-KW"/>
</dbReference>
<dbReference type="InterPro" id="IPR029149">
    <property type="entry name" value="Creatin/AminoP/Spt16_N"/>
</dbReference>
<comment type="cofactor">
    <cofactor evidence="2">
        <name>Mn(2+)</name>
        <dbReference type="ChEBI" id="CHEBI:29035"/>
    </cofactor>
</comment>
<evidence type="ECO:0000313" key="25">
    <source>
        <dbReference type="EMBL" id="CAH1783979.1"/>
    </source>
</evidence>
<dbReference type="InterPro" id="IPR000587">
    <property type="entry name" value="Creatinase_N"/>
</dbReference>
<dbReference type="GO" id="GO:0005737">
    <property type="term" value="C:cytoplasm"/>
    <property type="evidence" value="ECO:0007669"/>
    <property type="project" value="UniProtKB-SubCell"/>
</dbReference>
<dbReference type="OrthoDB" id="9995434at2759"/>
<evidence type="ECO:0000259" key="22">
    <source>
        <dbReference type="Pfam" id="PF00557"/>
    </source>
</evidence>
<keyword evidence="11" id="KW-0378">Hydrolase</keyword>
<evidence type="ECO:0000256" key="2">
    <source>
        <dbReference type="ARBA" id="ARBA00001936"/>
    </source>
</evidence>
<dbReference type="Gene3D" id="3.90.230.10">
    <property type="entry name" value="Creatinase/methionine aminopeptidase superfamily"/>
    <property type="match status" value="1"/>
</dbReference>
<keyword evidence="8" id="KW-0963">Cytoplasm</keyword>
<dbReference type="Pfam" id="PF16188">
    <property type="entry name" value="Peptidase_M24_C"/>
    <property type="match status" value="1"/>
</dbReference>
<feature type="domain" description="Peptidase M24" evidence="22">
    <location>
        <begin position="312"/>
        <end position="529"/>
    </location>
</feature>
<evidence type="ECO:0000256" key="13">
    <source>
        <dbReference type="ARBA" id="ARBA00023049"/>
    </source>
</evidence>
<keyword evidence="26" id="KW-1185">Reference proteome</keyword>
<evidence type="ECO:0000256" key="3">
    <source>
        <dbReference type="ARBA" id="ARBA00004496"/>
    </source>
</evidence>
<dbReference type="Pfam" id="PF01321">
    <property type="entry name" value="Creatinase_N"/>
    <property type="match status" value="1"/>
</dbReference>